<organism evidence="5 6">
    <name type="scientific">Rehmannia glutinosa</name>
    <name type="common">Chinese foxglove</name>
    <dbReference type="NCBI Taxonomy" id="99300"/>
    <lineage>
        <taxon>Eukaryota</taxon>
        <taxon>Viridiplantae</taxon>
        <taxon>Streptophyta</taxon>
        <taxon>Embryophyta</taxon>
        <taxon>Tracheophyta</taxon>
        <taxon>Spermatophyta</taxon>
        <taxon>Magnoliopsida</taxon>
        <taxon>eudicotyledons</taxon>
        <taxon>Gunneridae</taxon>
        <taxon>Pentapetalae</taxon>
        <taxon>asterids</taxon>
        <taxon>lamiids</taxon>
        <taxon>Lamiales</taxon>
        <taxon>Orobanchaceae</taxon>
        <taxon>Rehmannieae</taxon>
        <taxon>Rehmannia</taxon>
    </lineage>
</organism>
<evidence type="ECO:0000256" key="1">
    <source>
        <dbReference type="ARBA" id="ARBA00023175"/>
    </source>
</evidence>
<evidence type="ECO:0000313" key="5">
    <source>
        <dbReference type="EMBL" id="KAK6121095.1"/>
    </source>
</evidence>
<keyword evidence="1 2" id="KW-0505">Motor protein</keyword>
<name>A0ABR0UFV5_REHGL</name>
<evidence type="ECO:0000256" key="3">
    <source>
        <dbReference type="SAM" id="MobiDB-lite"/>
    </source>
</evidence>
<evidence type="ECO:0000313" key="6">
    <source>
        <dbReference type="Proteomes" id="UP001318860"/>
    </source>
</evidence>
<dbReference type="InterPro" id="IPR027417">
    <property type="entry name" value="P-loop_NTPase"/>
</dbReference>
<dbReference type="InterPro" id="IPR027640">
    <property type="entry name" value="Kinesin-like_fam"/>
</dbReference>
<dbReference type="PANTHER" id="PTHR47972">
    <property type="entry name" value="KINESIN-LIKE PROTEIN KLP-3"/>
    <property type="match status" value="1"/>
</dbReference>
<comment type="caution">
    <text evidence="2">Lacks conserved residue(s) required for the propagation of feature annotation.</text>
</comment>
<keyword evidence="2" id="KW-0547">Nucleotide-binding</keyword>
<protein>
    <recommendedName>
        <fullName evidence="4">Kinesin motor domain-containing protein</fullName>
    </recommendedName>
</protein>
<keyword evidence="2" id="KW-0067">ATP-binding</keyword>
<dbReference type="SMART" id="SM00129">
    <property type="entry name" value="KISc"/>
    <property type="match status" value="1"/>
</dbReference>
<comment type="caution">
    <text evidence="5">The sequence shown here is derived from an EMBL/GenBank/DDBJ whole genome shotgun (WGS) entry which is preliminary data.</text>
</comment>
<feature type="region of interest" description="Disordered" evidence="3">
    <location>
        <begin position="574"/>
        <end position="597"/>
    </location>
</feature>
<keyword evidence="6" id="KW-1185">Reference proteome</keyword>
<comment type="similarity">
    <text evidence="2">Belongs to the TRAFAC class myosin-kinesin ATPase superfamily. Kinesin family.</text>
</comment>
<feature type="binding site" evidence="2">
    <location>
        <begin position="265"/>
        <end position="272"/>
    </location>
    <ligand>
        <name>ATP</name>
        <dbReference type="ChEBI" id="CHEBI:30616"/>
    </ligand>
</feature>
<dbReference type="Gene3D" id="1.10.418.10">
    <property type="entry name" value="Calponin-like domain"/>
    <property type="match status" value="1"/>
</dbReference>
<dbReference type="InterPro" id="IPR001752">
    <property type="entry name" value="Kinesin_motor_dom"/>
</dbReference>
<feature type="domain" description="Kinesin motor" evidence="4">
    <location>
        <begin position="161"/>
        <end position="348"/>
    </location>
</feature>
<proteinExistence type="inferred from homology"/>
<dbReference type="SUPFAM" id="SSF52540">
    <property type="entry name" value="P-loop containing nucleoside triphosphate hydrolases"/>
    <property type="match status" value="1"/>
</dbReference>
<dbReference type="EMBL" id="JABTTQ020002938">
    <property type="protein sequence ID" value="KAK6121095.1"/>
    <property type="molecule type" value="Genomic_DNA"/>
</dbReference>
<feature type="domain" description="Kinesin motor" evidence="4">
    <location>
        <begin position="349"/>
        <end position="444"/>
    </location>
</feature>
<dbReference type="InterPro" id="IPR036961">
    <property type="entry name" value="Kinesin_motor_dom_sf"/>
</dbReference>
<dbReference type="PRINTS" id="PR00380">
    <property type="entry name" value="KINESINHEAVY"/>
</dbReference>
<feature type="compositionally biased region" description="Low complexity" evidence="3">
    <location>
        <begin position="498"/>
        <end position="510"/>
    </location>
</feature>
<evidence type="ECO:0000256" key="2">
    <source>
        <dbReference type="PROSITE-ProRule" id="PRU00283"/>
    </source>
</evidence>
<reference evidence="5 6" key="1">
    <citation type="journal article" date="2021" name="Comput. Struct. Biotechnol. J.">
        <title>De novo genome assembly of the potent medicinal plant Rehmannia glutinosa using nanopore technology.</title>
        <authorList>
            <person name="Ma L."/>
            <person name="Dong C."/>
            <person name="Song C."/>
            <person name="Wang X."/>
            <person name="Zheng X."/>
            <person name="Niu Y."/>
            <person name="Chen S."/>
            <person name="Feng W."/>
        </authorList>
    </citation>
    <scope>NUCLEOTIDE SEQUENCE [LARGE SCALE GENOMIC DNA]</scope>
    <source>
        <strain evidence="5">DH-2019</strain>
    </source>
</reference>
<dbReference type="SUPFAM" id="SSF47576">
    <property type="entry name" value="Calponin-homology domain, CH-domain"/>
    <property type="match status" value="1"/>
</dbReference>
<dbReference type="InterPro" id="IPR036872">
    <property type="entry name" value="CH_dom_sf"/>
</dbReference>
<accession>A0ABR0UFV5</accession>
<sequence length="660" mass="74084">MAEGVLQFDLASMVEDVLQQQGKRLSDIDLASRKAQEAYGAALSAYQYFENVRNFLVAIEEMGIPTFEASDLEQVWREIFENCELHFGAQIVQRMETMWWEWTLEIQWKLEAAFFRQANRQKNSDLFLNFIARNSSPGEKSLDSFSSEENTCGDEVGTSHSLHVLVRELLSDKSREDIPVALKNMLHSAKEDMQLLQMKHQEEVSNLGKHLNTLAHAASGYQKVLEENRKLYNQVQDLKEEVFADTQPLIRSVLDGYNVCIFAYGQTGSGKTFTMVKISDFCLGKFMDSFEDVTGPKELTEKSLGVNYRALSDLFQISEQRKDIIAYEICVQMIEIYNEQVRDLLVTDVDLAGSERVDKTEATGDRLKEAQHINRSLSALGDVISSLSQKNAHVPYRNSKLTQLLQDSLGGRAKTLMFVHISPEPDALGETISTLKFAERVSTVELGAARTNKDTTDVKELKEQIATLKAALARKDGGESGALQLSRYSSPDRLRVMSSGSSPSRSSWNSIDDACKTEGQSNSSSTSRRHSLDPQDLLMNSPPWPPLGSSPGLMEEEKCAEMFYQKSITHDSSKVYPEQSLNKISGRRRHSLDNGLARTQYETITTTDDSDDLEIATSDSSEADYQLQLNIRKSNSMPNVVGSKVRRIPSPKPTKGQEMR</sequence>
<dbReference type="Pfam" id="PF00225">
    <property type="entry name" value="Kinesin"/>
    <property type="match status" value="2"/>
</dbReference>
<gene>
    <name evidence="5" type="ORF">DH2020_045188</name>
</gene>
<feature type="region of interest" description="Disordered" evidence="3">
    <location>
        <begin position="629"/>
        <end position="660"/>
    </location>
</feature>
<dbReference type="Gene3D" id="3.40.850.10">
    <property type="entry name" value="Kinesin motor domain"/>
    <property type="match status" value="2"/>
</dbReference>
<feature type="region of interest" description="Disordered" evidence="3">
    <location>
        <begin position="492"/>
        <end position="553"/>
    </location>
</feature>
<dbReference type="Proteomes" id="UP001318860">
    <property type="component" value="Unassembled WGS sequence"/>
</dbReference>
<dbReference type="PROSITE" id="PS50067">
    <property type="entry name" value="KINESIN_MOTOR_2"/>
    <property type="match status" value="2"/>
</dbReference>
<evidence type="ECO:0000259" key="4">
    <source>
        <dbReference type="PROSITE" id="PS50067"/>
    </source>
</evidence>
<dbReference type="PANTHER" id="PTHR47972:SF39">
    <property type="entry name" value="KINESIN-LIKE PROTEIN KIN-14I"/>
    <property type="match status" value="1"/>
</dbReference>
<feature type="compositionally biased region" description="Polar residues" evidence="3">
    <location>
        <begin position="629"/>
        <end position="638"/>
    </location>
</feature>